<evidence type="ECO:0000256" key="3">
    <source>
        <dbReference type="ARBA" id="ARBA00022574"/>
    </source>
</evidence>
<keyword evidence="3 9" id="KW-0853">WD repeat</keyword>
<dbReference type="InterPro" id="IPR015943">
    <property type="entry name" value="WD40/YVTN_repeat-like_dom_sf"/>
</dbReference>
<feature type="repeat" description="WD" evidence="9">
    <location>
        <begin position="16"/>
        <end position="50"/>
    </location>
</feature>
<evidence type="ECO:0000256" key="5">
    <source>
        <dbReference type="ARBA" id="ARBA00022763"/>
    </source>
</evidence>
<dbReference type="InterPro" id="IPR055410">
    <property type="entry name" value="Beta-prop_CAF1B_HIR1"/>
</dbReference>
<dbReference type="OrthoDB" id="71227at2759"/>
<dbReference type="Pfam" id="PF24105">
    <property type="entry name" value="Beta-prop_CAF1B_HIR1"/>
    <property type="match status" value="1"/>
</dbReference>
<dbReference type="InterPro" id="IPR036322">
    <property type="entry name" value="WD40_repeat_dom_sf"/>
</dbReference>
<evidence type="ECO:0000256" key="8">
    <source>
        <dbReference type="ARBA" id="ARBA00023242"/>
    </source>
</evidence>
<dbReference type="EMBL" id="JAEPRC010000120">
    <property type="protein sequence ID" value="KAG2207861.1"/>
    <property type="molecule type" value="Genomic_DNA"/>
</dbReference>
<dbReference type="PROSITE" id="PS50294">
    <property type="entry name" value="WD_REPEATS_REGION"/>
    <property type="match status" value="3"/>
</dbReference>
<dbReference type="GO" id="GO:0006281">
    <property type="term" value="P:DNA repair"/>
    <property type="evidence" value="ECO:0007669"/>
    <property type="project" value="UniProtKB-KW"/>
</dbReference>
<evidence type="ECO:0000256" key="2">
    <source>
        <dbReference type="ARBA" id="ARBA00007306"/>
    </source>
</evidence>
<feature type="domain" description="CAF1B/HIR1 beta-propeller" evidence="11">
    <location>
        <begin position="76"/>
        <end position="428"/>
    </location>
</feature>
<comment type="subcellular location">
    <subcellularLocation>
        <location evidence="1">Nucleus</location>
    </subcellularLocation>
</comment>
<name>A0A8H7V2L7_9FUNG</name>
<evidence type="ECO:0000256" key="1">
    <source>
        <dbReference type="ARBA" id="ARBA00004123"/>
    </source>
</evidence>
<dbReference type="GO" id="GO:0005634">
    <property type="term" value="C:nucleus"/>
    <property type="evidence" value="ECO:0007669"/>
    <property type="project" value="UniProtKB-SubCell"/>
</dbReference>
<evidence type="ECO:0000259" key="11">
    <source>
        <dbReference type="Pfam" id="PF24105"/>
    </source>
</evidence>
<feature type="region of interest" description="Disordered" evidence="10">
    <location>
        <begin position="453"/>
        <end position="527"/>
    </location>
</feature>
<dbReference type="InterPro" id="IPR001680">
    <property type="entry name" value="WD40_rpt"/>
</dbReference>
<feature type="repeat" description="WD" evidence="9">
    <location>
        <begin position="185"/>
        <end position="226"/>
    </location>
</feature>
<dbReference type="GO" id="GO:0033186">
    <property type="term" value="C:CAF-1 complex"/>
    <property type="evidence" value="ECO:0007669"/>
    <property type="project" value="TreeGrafter"/>
</dbReference>
<dbReference type="SMART" id="SM00320">
    <property type="entry name" value="WD40"/>
    <property type="match status" value="5"/>
</dbReference>
<evidence type="ECO:0000313" key="12">
    <source>
        <dbReference type="EMBL" id="KAG2207861.1"/>
    </source>
</evidence>
<proteinExistence type="inferred from homology"/>
<evidence type="ECO:0000256" key="10">
    <source>
        <dbReference type="SAM" id="MobiDB-lite"/>
    </source>
</evidence>
<comment type="similarity">
    <text evidence="2">Belongs to the WD repeat HIR1 family.</text>
</comment>
<feature type="repeat" description="WD" evidence="9">
    <location>
        <begin position="143"/>
        <end position="184"/>
    </location>
</feature>
<keyword evidence="5" id="KW-0227">DNA damage</keyword>
<feature type="repeat" description="WD" evidence="9">
    <location>
        <begin position="84"/>
        <end position="125"/>
    </location>
</feature>
<sequence>MLAKTLEINWHDGQAIYSVDFSPDGSRYATAGADNSVRIWSIHKRSDSSSSSNSNMAIEDRKHQHQNKQLVDSLPVNIDFLSELKRHSSPVNAVRFSPRGDLIASAGDDACIIIWKLSPVKETTFGSEYNDYEKESWSVVNMFYGHNKEIYDLAWSPCGNYFITASIDNTARVWSLIEKACIHVFADHTHYVQGVTWDPLGQYVATQSSDRSMAIYKYQKSTNGKLTFGSVSKKFSKIDKGKIASNNTTIEDLAVAATGSFRLYHDENLVSFFRRLSFSPDGALLITPAGLNKPMDSAVQSSTEIDENGEELLNCAYIYPRNTMLKHPIAFIGNHPKPSIAIRWCPMLFKKRKDIASAFALPYRMLYATATQDSVYIYDTQQCRPICAISGMHFAPITDLAWSHDGSILMFSSADGYCSAAVFSDGELGSKYEKLPDYNAEYDIEMMDIPDASATTNTNMPQKRRVSASISTSTTSTLNQQIVTPSSSLLTPEKIEKTKKRRITPILISTPLEPPPPPPPSSSATDN</sequence>
<evidence type="ECO:0000256" key="7">
    <source>
        <dbReference type="ARBA" id="ARBA00023204"/>
    </source>
</evidence>
<feature type="compositionally biased region" description="Low complexity" evidence="10">
    <location>
        <begin position="467"/>
        <end position="477"/>
    </location>
</feature>
<dbReference type="PANTHER" id="PTHR15271">
    <property type="entry name" value="CHROMATIN ASSEMBLY FACTOR 1 SUBUNIT B"/>
    <property type="match status" value="1"/>
</dbReference>
<dbReference type="Pfam" id="PF00400">
    <property type="entry name" value="WD40"/>
    <property type="match status" value="1"/>
</dbReference>
<evidence type="ECO:0000256" key="6">
    <source>
        <dbReference type="ARBA" id="ARBA00022853"/>
    </source>
</evidence>
<comment type="caution">
    <text evidence="12">The sequence shown here is derived from an EMBL/GenBank/DDBJ whole genome shotgun (WGS) entry which is preliminary data.</text>
</comment>
<feature type="compositionally biased region" description="Pro residues" evidence="10">
    <location>
        <begin position="512"/>
        <end position="521"/>
    </location>
</feature>
<keyword evidence="7" id="KW-0234">DNA repair</keyword>
<accession>A0A8H7V2L7</accession>
<gene>
    <name evidence="12" type="ORF">INT46_005982</name>
</gene>
<keyword evidence="4" id="KW-0677">Repeat</keyword>
<dbReference type="GO" id="GO:0006335">
    <property type="term" value="P:DNA replication-dependent chromatin assembly"/>
    <property type="evidence" value="ECO:0007669"/>
    <property type="project" value="InterPro"/>
</dbReference>
<reference evidence="12" key="1">
    <citation type="submission" date="2020-12" db="EMBL/GenBank/DDBJ databases">
        <title>Metabolic potential, ecology and presence of endohyphal bacteria is reflected in genomic diversity of Mucoromycotina.</title>
        <authorList>
            <person name="Muszewska A."/>
            <person name="Okrasinska A."/>
            <person name="Steczkiewicz K."/>
            <person name="Drgas O."/>
            <person name="Orlowska M."/>
            <person name="Perlinska-Lenart U."/>
            <person name="Aleksandrzak-Piekarczyk T."/>
            <person name="Szatraj K."/>
            <person name="Zielenkiewicz U."/>
            <person name="Pilsyk S."/>
            <person name="Malc E."/>
            <person name="Mieczkowski P."/>
            <person name="Kruszewska J.S."/>
            <person name="Biernat P."/>
            <person name="Pawlowska J."/>
        </authorList>
    </citation>
    <scope>NUCLEOTIDE SEQUENCE</scope>
    <source>
        <strain evidence="12">CBS 226.32</strain>
    </source>
</reference>
<evidence type="ECO:0000313" key="13">
    <source>
        <dbReference type="Proteomes" id="UP000650833"/>
    </source>
</evidence>
<dbReference type="Gene3D" id="2.130.10.10">
    <property type="entry name" value="YVTN repeat-like/Quinoprotein amine dehydrogenase"/>
    <property type="match status" value="2"/>
</dbReference>
<dbReference type="PROSITE" id="PS50082">
    <property type="entry name" value="WD_REPEATS_2"/>
    <property type="match status" value="4"/>
</dbReference>
<protein>
    <recommendedName>
        <fullName evidence="11">CAF1B/HIR1 beta-propeller domain-containing protein</fullName>
    </recommendedName>
</protein>
<keyword evidence="13" id="KW-1185">Reference proteome</keyword>
<organism evidence="12 13">
    <name type="scientific">Mucor plumbeus</name>
    <dbReference type="NCBI Taxonomy" id="97098"/>
    <lineage>
        <taxon>Eukaryota</taxon>
        <taxon>Fungi</taxon>
        <taxon>Fungi incertae sedis</taxon>
        <taxon>Mucoromycota</taxon>
        <taxon>Mucoromycotina</taxon>
        <taxon>Mucoromycetes</taxon>
        <taxon>Mucorales</taxon>
        <taxon>Mucorineae</taxon>
        <taxon>Mucoraceae</taxon>
        <taxon>Mucor</taxon>
    </lineage>
</organism>
<dbReference type="AlphaFoldDB" id="A0A8H7V2L7"/>
<dbReference type="GO" id="GO:0006334">
    <property type="term" value="P:nucleosome assembly"/>
    <property type="evidence" value="ECO:0007669"/>
    <property type="project" value="TreeGrafter"/>
</dbReference>
<evidence type="ECO:0000256" key="9">
    <source>
        <dbReference type="PROSITE-ProRule" id="PRU00221"/>
    </source>
</evidence>
<dbReference type="SUPFAM" id="SSF50978">
    <property type="entry name" value="WD40 repeat-like"/>
    <property type="match status" value="1"/>
</dbReference>
<keyword evidence="6" id="KW-0156">Chromatin regulator</keyword>
<keyword evidence="8" id="KW-0539">Nucleus</keyword>
<feature type="compositionally biased region" description="Polar residues" evidence="10">
    <location>
        <begin position="478"/>
        <end position="490"/>
    </location>
</feature>
<dbReference type="InterPro" id="IPR045145">
    <property type="entry name" value="PTHR15271"/>
</dbReference>
<dbReference type="Proteomes" id="UP000650833">
    <property type="component" value="Unassembled WGS sequence"/>
</dbReference>
<evidence type="ECO:0000256" key="4">
    <source>
        <dbReference type="ARBA" id="ARBA00022737"/>
    </source>
</evidence>
<dbReference type="PANTHER" id="PTHR15271:SF4">
    <property type="entry name" value="CHROMATIN ASSEMBLY FACTOR 1 SUBUNIT B"/>
    <property type="match status" value="1"/>
</dbReference>